<dbReference type="EMBL" id="JBBHLC010000071">
    <property type="protein sequence ID" value="MEJ5865277.1"/>
    <property type="molecule type" value="Genomic_DNA"/>
</dbReference>
<name>A0ABU8QX83_9PSED</name>
<keyword evidence="2" id="KW-1185">Reference proteome</keyword>
<evidence type="ECO:0000313" key="2">
    <source>
        <dbReference type="Proteomes" id="UP001380290"/>
    </source>
</evidence>
<organism evidence="1 2">
    <name type="scientific">Pseudomonas farsensis</name>
    <dbReference type="NCBI Taxonomy" id="2745492"/>
    <lineage>
        <taxon>Bacteria</taxon>
        <taxon>Pseudomonadati</taxon>
        <taxon>Pseudomonadota</taxon>
        <taxon>Gammaproteobacteria</taxon>
        <taxon>Pseudomonadales</taxon>
        <taxon>Pseudomonadaceae</taxon>
        <taxon>Pseudomonas</taxon>
    </lineage>
</organism>
<dbReference type="Proteomes" id="UP001380290">
    <property type="component" value="Unassembled WGS sequence"/>
</dbReference>
<comment type="caution">
    <text evidence="1">The sequence shown here is derived from an EMBL/GenBank/DDBJ whole genome shotgun (WGS) entry which is preliminary data.</text>
</comment>
<sequence length="215" mass="23158">MKRYQAGFGLLETLLAMALAIMLLAGASGLFVAVHRAWSMQGAAALLQDDARLVLQRIAEDVRMAGMFGCLRLEPADFKGSGAEQAFAQPVAITATSLTLVGAELPGMPGPPEWTVLSDCRSWAQVMDSQHQAGASLFALPVRRQVYEVRNGSLFLTTGKQRSSLVDNVKALQVTRVEAGEGDRLDIRLTLYDATFQLEVHQQVSVALRNLGGAT</sequence>
<dbReference type="RefSeq" id="WP_339600215.1">
    <property type="nucleotide sequence ID" value="NZ_JBBHLC010000071.1"/>
</dbReference>
<reference evidence="1 2" key="1">
    <citation type="submission" date="2024-02" db="EMBL/GenBank/DDBJ databases">
        <title>Identification of pathogenicity and growth-promoting function of Pseudomonas putida variant.</title>
        <authorList>
            <person name="Sun J."/>
        </authorList>
    </citation>
    <scope>NUCLEOTIDE SEQUENCE [LARGE SCALE GENOMIC DNA]</scope>
    <source>
        <strain evidence="1 2">A03</strain>
    </source>
</reference>
<evidence type="ECO:0000313" key="1">
    <source>
        <dbReference type="EMBL" id="MEJ5865277.1"/>
    </source>
</evidence>
<proteinExistence type="predicted"/>
<gene>
    <name evidence="1" type="ORF">V7S98_18865</name>
</gene>
<accession>A0ABU8QX83</accession>
<protein>
    <submittedName>
        <fullName evidence="1">Pilus assembly protein PilW</fullName>
    </submittedName>
</protein>